<dbReference type="OrthoDB" id="69313at2"/>
<evidence type="ECO:0000313" key="2">
    <source>
        <dbReference type="Proteomes" id="UP000375525"/>
    </source>
</evidence>
<dbReference type="Proteomes" id="UP000375525">
    <property type="component" value="Unassembled WGS sequence"/>
</dbReference>
<proteinExistence type="predicted"/>
<dbReference type="PANTHER" id="PTHR13696:SF96">
    <property type="entry name" value="COBQ_COBB_MIND_PARA NUCLEOTIDE BINDING DOMAIN-CONTAINING PROTEIN"/>
    <property type="match status" value="1"/>
</dbReference>
<accession>A0A5E7P7Y2</accession>
<organism evidence="1 2">
    <name type="scientific">Pseudomonas fluorescens</name>
    <dbReference type="NCBI Taxonomy" id="294"/>
    <lineage>
        <taxon>Bacteria</taxon>
        <taxon>Pseudomonadati</taxon>
        <taxon>Pseudomonadota</taxon>
        <taxon>Gammaproteobacteria</taxon>
        <taxon>Pseudomonadales</taxon>
        <taxon>Pseudomonadaceae</taxon>
        <taxon>Pseudomonas</taxon>
    </lineage>
</organism>
<dbReference type="CDD" id="cd02042">
    <property type="entry name" value="ParAB_family"/>
    <property type="match status" value="1"/>
</dbReference>
<protein>
    <submittedName>
        <fullName evidence="1">Protein virC1</fullName>
    </submittedName>
</protein>
<name>A0A5E7P7Y2_PSEFL</name>
<dbReference type="InterPro" id="IPR027417">
    <property type="entry name" value="P-loop_NTPase"/>
</dbReference>
<dbReference type="RefSeq" id="WP_150781912.1">
    <property type="nucleotide sequence ID" value="NZ_CABVIH010000029.1"/>
</dbReference>
<dbReference type="InterPro" id="IPR050678">
    <property type="entry name" value="DNA_Partitioning_ATPase"/>
</dbReference>
<dbReference type="SUPFAM" id="SSF52540">
    <property type="entry name" value="P-loop containing nucleoside triphosphate hydrolases"/>
    <property type="match status" value="1"/>
</dbReference>
<reference evidence="1 2" key="1">
    <citation type="submission" date="2019-09" db="EMBL/GenBank/DDBJ databases">
        <authorList>
            <person name="Chandra G."/>
            <person name="Truman W A."/>
        </authorList>
    </citation>
    <scope>NUCLEOTIDE SEQUENCE [LARGE SCALE GENOMIC DNA]</scope>
    <source>
        <strain evidence="1">PS880</strain>
    </source>
</reference>
<dbReference type="EMBL" id="CABVIH010000029">
    <property type="protein sequence ID" value="VVP44747.1"/>
    <property type="molecule type" value="Genomic_DNA"/>
</dbReference>
<dbReference type="AlphaFoldDB" id="A0A5E7P7Y2"/>
<dbReference type="Gene3D" id="3.40.50.300">
    <property type="entry name" value="P-loop containing nucleotide triphosphate hydrolases"/>
    <property type="match status" value="1"/>
</dbReference>
<dbReference type="InterPro" id="IPR009744">
    <property type="entry name" value="VirC1"/>
</dbReference>
<gene>
    <name evidence="1" type="primary">virC1</name>
    <name evidence="1" type="ORF">PS880_05035</name>
</gene>
<dbReference type="Pfam" id="PF07015">
    <property type="entry name" value="VirC1"/>
    <property type="match status" value="1"/>
</dbReference>
<evidence type="ECO:0000313" key="1">
    <source>
        <dbReference type="EMBL" id="VVP44747.1"/>
    </source>
</evidence>
<sequence>MPTIPFVCPKGGVGKSTSCLTIGLQLAAKGAKVTIIDADPNNPMEKWASEGGCPENMRIISGVTENNIAGKIRDAAKIDPFVLVDLEGTAAKIVVHALQEADYVIIPMRGSYLDADEAAKAIALIHDQELSVQRHAPNYRLPFSVLFTGTPAAYTTRTTSSLQSGLKEQGVSVFSTEMCERDAFRAMFSFKLPLEQLDPALVPGLAKAIVNAEAVTAEMITKLSEVMPQ</sequence>
<dbReference type="PANTHER" id="PTHR13696">
    <property type="entry name" value="P-LOOP CONTAINING NUCLEOSIDE TRIPHOSPHATE HYDROLASE"/>
    <property type="match status" value="1"/>
</dbReference>
<dbReference type="PIRSF" id="PIRSF009320">
    <property type="entry name" value="Nuc_binding_HP_1000"/>
    <property type="match status" value="1"/>
</dbReference>